<comment type="caution">
    <text evidence="2">The sequence shown here is derived from an EMBL/GenBank/DDBJ whole genome shotgun (WGS) entry which is preliminary data.</text>
</comment>
<dbReference type="PANTHER" id="PTHR12756">
    <property type="entry name" value="CYTOSOLIC CARBOXYPEPTIDASE"/>
    <property type="match status" value="1"/>
</dbReference>
<keyword evidence="3" id="KW-1185">Reference proteome</keyword>
<sequence>METIAIKHRFAGANIRVVSQADGLVRLEQEIRDSGDWWFYWRFAARSAVAQTVVFTFDNGEVVGPYGPAVSSDGMNWTWLAAGRLSPQSFQYTFKEGESVHFGFSIPYQVHDFESFYARLAGRPGVSRQVLCLSEQLRAVPLLQIGGEKAAWHVVLTCRHHACESTANYVAEGILNWVFAHPDSGLSRNCRFHVVPFIDIDGVENGDQGKHRLPHDHNRDYAGTGRYRYRTTEALERYVRQLPANYIGIDLHCPFKWGGLNDIPFVVKRREPLKSRMETFSARLEETTGRRAESDAIRYFRSNDLEHGSDWNVNITADCASMHERAGAFLCFSFEVPYFGVPVPYSIGSLRRFGSDFAEALDAYVSVDI</sequence>
<dbReference type="InterPro" id="IPR050821">
    <property type="entry name" value="Cytosolic_carboxypeptidase"/>
</dbReference>
<evidence type="ECO:0008006" key="4">
    <source>
        <dbReference type="Google" id="ProtNLM"/>
    </source>
</evidence>
<protein>
    <recommendedName>
        <fullName evidence="4">Peptidase M14 carboxypeptidase A domain-containing protein</fullName>
    </recommendedName>
</protein>
<dbReference type="OrthoDB" id="2587360at2"/>
<dbReference type="Gene3D" id="2.60.40.3120">
    <property type="match status" value="1"/>
</dbReference>
<comment type="cofactor">
    <cofactor evidence="1">
        <name>Zn(2+)</name>
        <dbReference type="ChEBI" id="CHEBI:29105"/>
    </cofactor>
</comment>
<dbReference type="Proteomes" id="UP000247476">
    <property type="component" value="Unassembled WGS sequence"/>
</dbReference>
<dbReference type="PANTHER" id="PTHR12756:SF11">
    <property type="entry name" value="CYTOSOLIC CARBOXYPEPTIDASE 1"/>
    <property type="match status" value="1"/>
</dbReference>
<name>A0A2V5KZH4_9BACL</name>
<dbReference type="Gene3D" id="3.40.630.10">
    <property type="entry name" value="Zn peptidases"/>
    <property type="match status" value="1"/>
</dbReference>
<dbReference type="RefSeq" id="WP_110839337.1">
    <property type="nucleotide sequence ID" value="NZ_QJVJ01000003.1"/>
</dbReference>
<gene>
    <name evidence="2" type="ORF">DLM86_07325</name>
</gene>
<evidence type="ECO:0000313" key="3">
    <source>
        <dbReference type="Proteomes" id="UP000247476"/>
    </source>
</evidence>
<dbReference type="SUPFAM" id="SSF53187">
    <property type="entry name" value="Zn-dependent exopeptidases"/>
    <property type="match status" value="1"/>
</dbReference>
<dbReference type="AlphaFoldDB" id="A0A2V5KZH4"/>
<evidence type="ECO:0000256" key="1">
    <source>
        <dbReference type="ARBA" id="ARBA00001947"/>
    </source>
</evidence>
<dbReference type="EMBL" id="QJVJ01000003">
    <property type="protein sequence ID" value="PYI55536.1"/>
    <property type="molecule type" value="Genomic_DNA"/>
</dbReference>
<evidence type="ECO:0000313" key="2">
    <source>
        <dbReference type="EMBL" id="PYI55536.1"/>
    </source>
</evidence>
<accession>A0A2V5KZH4</accession>
<reference evidence="2 3" key="1">
    <citation type="submission" date="2018-05" db="EMBL/GenBank/DDBJ databases">
        <title>Paenibacillus flagellatus sp. nov., isolated from selenium mineral soil.</title>
        <authorList>
            <person name="Dai X."/>
        </authorList>
    </citation>
    <scope>NUCLEOTIDE SEQUENCE [LARGE SCALE GENOMIC DNA]</scope>
    <source>
        <strain evidence="2 3">DXL2</strain>
    </source>
</reference>
<proteinExistence type="predicted"/>
<organism evidence="2 3">
    <name type="scientific">Paenibacillus flagellatus</name>
    <dbReference type="NCBI Taxonomy" id="2211139"/>
    <lineage>
        <taxon>Bacteria</taxon>
        <taxon>Bacillati</taxon>
        <taxon>Bacillota</taxon>
        <taxon>Bacilli</taxon>
        <taxon>Bacillales</taxon>
        <taxon>Paenibacillaceae</taxon>
        <taxon>Paenibacillus</taxon>
    </lineage>
</organism>